<keyword evidence="1" id="KW-1133">Transmembrane helix</keyword>
<keyword evidence="1" id="KW-0472">Membrane</keyword>
<feature type="transmembrane region" description="Helical" evidence="1">
    <location>
        <begin position="162"/>
        <end position="179"/>
    </location>
</feature>
<evidence type="ECO:0000256" key="1">
    <source>
        <dbReference type="SAM" id="Phobius"/>
    </source>
</evidence>
<evidence type="ECO:0000313" key="2">
    <source>
        <dbReference type="EMBL" id="ARF08825.1"/>
    </source>
</evidence>
<organism evidence="2">
    <name type="scientific">Catovirus CTV1</name>
    <dbReference type="NCBI Taxonomy" id="1977631"/>
    <lineage>
        <taxon>Viruses</taxon>
        <taxon>Varidnaviria</taxon>
        <taxon>Bamfordvirae</taxon>
        <taxon>Nucleocytoviricota</taxon>
        <taxon>Megaviricetes</taxon>
        <taxon>Imitervirales</taxon>
        <taxon>Mimiviridae</taxon>
        <taxon>Klosneuvirinae</taxon>
        <taxon>Catovirus</taxon>
    </lineage>
</organism>
<feature type="transmembrane region" description="Helical" evidence="1">
    <location>
        <begin position="34"/>
        <end position="56"/>
    </location>
</feature>
<feature type="transmembrane region" description="Helical" evidence="1">
    <location>
        <begin position="100"/>
        <end position="118"/>
    </location>
</feature>
<gene>
    <name evidence="2" type="ORF">Catovirus_1_875</name>
</gene>
<proteinExistence type="predicted"/>
<feature type="transmembrane region" description="Helical" evidence="1">
    <location>
        <begin position="68"/>
        <end position="88"/>
    </location>
</feature>
<sequence>MNSFDAIDLSNIVTKYVPDSTDKLSFYHSDEINWVKMSIISIIAFAAYNLTVANLINIDHIPHHNLKLAINDIIKIGTIFVALRILLGEPLTDPEWIIELVYMLTGFLTYDFIVIELLNTDELKNNNRISKETKMAIDDILKFSTMFIVSRWLSGKKFTKEWISNVVGFIVGFVAYDYLVSEIL</sequence>
<dbReference type="EMBL" id="KY684083">
    <property type="protein sequence ID" value="ARF08825.1"/>
    <property type="molecule type" value="Genomic_DNA"/>
</dbReference>
<protein>
    <submittedName>
        <fullName evidence="2">Uncharacterized protein</fullName>
    </submittedName>
</protein>
<reference evidence="2" key="1">
    <citation type="journal article" date="2017" name="Science">
        <title>Giant viruses with an expanded complement of translation system components.</title>
        <authorList>
            <person name="Schulz F."/>
            <person name="Yutin N."/>
            <person name="Ivanova N.N."/>
            <person name="Ortega D.R."/>
            <person name="Lee T.K."/>
            <person name="Vierheilig J."/>
            <person name="Daims H."/>
            <person name="Horn M."/>
            <person name="Wagner M."/>
            <person name="Jensen G.J."/>
            <person name="Kyrpides N.C."/>
            <person name="Koonin E.V."/>
            <person name="Woyke T."/>
        </authorList>
    </citation>
    <scope>NUCLEOTIDE SEQUENCE</scope>
    <source>
        <strain evidence="2">CTV1</strain>
    </source>
</reference>
<name>A0A1V0SAS6_9VIRU</name>
<accession>A0A1V0SAS6</accession>
<keyword evidence="1" id="KW-0812">Transmembrane</keyword>